<reference evidence="5 6" key="1">
    <citation type="submission" date="2017-11" db="EMBL/GenBank/DDBJ databases">
        <title>Evolution of Phototrophy in the Chloroflexi Phylum Driven by Horizontal Gene Transfer.</title>
        <authorList>
            <person name="Ward L.M."/>
            <person name="Hemp J."/>
            <person name="Shih P.M."/>
            <person name="Mcglynn S.E."/>
            <person name="Fischer W."/>
        </authorList>
    </citation>
    <scope>NUCLEOTIDE SEQUENCE [LARGE SCALE GENOMIC DNA]</scope>
    <source>
        <strain evidence="5">JP3_13</strain>
    </source>
</reference>
<dbReference type="PANTHER" id="PTHR12526">
    <property type="entry name" value="GLYCOSYLTRANSFERASE"/>
    <property type="match status" value="1"/>
</dbReference>
<evidence type="ECO:0000313" key="5">
    <source>
        <dbReference type="EMBL" id="PJF36904.1"/>
    </source>
</evidence>
<evidence type="ECO:0000256" key="2">
    <source>
        <dbReference type="ARBA" id="ARBA00022679"/>
    </source>
</evidence>
<accession>A0A2M8PH83</accession>
<evidence type="ECO:0000259" key="4">
    <source>
        <dbReference type="Pfam" id="PF13579"/>
    </source>
</evidence>
<sequence length="433" mass="47070">MLEIARIAMLSVHTCPLAALGGKKTGGMNVYVRELSREFGRRGIQVDVFTRSQGSCAVHINQMLGENARVIHLPAGSQTPLDPDQIYPHLAEFAQNVLQFAAAHDLHYDLIYSHYWLSGIVAHRLRAAWRVPVVQMFHTLGMMKDRIAQPPGASMLQPADLRSFNEADIMSWADLLIAATPAERAQMLWLYRAPRSRIVVVPPGVNTAHFHPIEPAVAKAALGMPLDQKMLLFVGRIEPLKGVDTILQALALLKAQRPELIRQLTLSIIGGDPSAAQGENTEMDRLKALRTALGLEEIVVFLGARDQAALREYYAAAEALIMPSDYESFGLVALEAMACGTPVIASAVGGLAFLVRDGVNGYHVPVRDPQALAEKICAVLSAPEQRAQLGANAAREAAEYAWPRIADRLLSVFSCLALPIFVSASLPNAFPQG</sequence>
<dbReference type="Gene3D" id="3.40.50.2000">
    <property type="entry name" value="Glycogen Phosphorylase B"/>
    <property type="match status" value="2"/>
</dbReference>
<dbReference type="InterPro" id="IPR001296">
    <property type="entry name" value="Glyco_trans_1"/>
</dbReference>
<feature type="domain" description="Glycosyl transferase family 1" evidence="3">
    <location>
        <begin position="220"/>
        <end position="394"/>
    </location>
</feature>
<dbReference type="Pfam" id="PF00534">
    <property type="entry name" value="Glycos_transf_1"/>
    <property type="match status" value="1"/>
</dbReference>
<dbReference type="GO" id="GO:0016757">
    <property type="term" value="F:glycosyltransferase activity"/>
    <property type="evidence" value="ECO:0007669"/>
    <property type="project" value="UniProtKB-KW"/>
</dbReference>
<dbReference type="SUPFAM" id="SSF53756">
    <property type="entry name" value="UDP-Glycosyltransferase/glycogen phosphorylase"/>
    <property type="match status" value="1"/>
</dbReference>
<dbReference type="Proteomes" id="UP000229681">
    <property type="component" value="Unassembled WGS sequence"/>
</dbReference>
<comment type="caution">
    <text evidence="5">The sequence shown here is derived from an EMBL/GenBank/DDBJ whole genome shotgun (WGS) entry which is preliminary data.</text>
</comment>
<evidence type="ECO:0000259" key="3">
    <source>
        <dbReference type="Pfam" id="PF00534"/>
    </source>
</evidence>
<evidence type="ECO:0000256" key="1">
    <source>
        <dbReference type="ARBA" id="ARBA00022676"/>
    </source>
</evidence>
<gene>
    <name evidence="5" type="ORF">CUN49_03130</name>
</gene>
<dbReference type="EMBL" id="PGTM01000025">
    <property type="protein sequence ID" value="PJF36904.1"/>
    <property type="molecule type" value="Genomic_DNA"/>
</dbReference>
<keyword evidence="2 5" id="KW-0808">Transferase</keyword>
<name>A0A2M8PH83_9CHLR</name>
<dbReference type="PANTHER" id="PTHR12526:SF510">
    <property type="entry name" value="D-INOSITOL 3-PHOSPHATE GLYCOSYLTRANSFERASE"/>
    <property type="match status" value="1"/>
</dbReference>
<evidence type="ECO:0000313" key="6">
    <source>
        <dbReference type="Proteomes" id="UP000229681"/>
    </source>
</evidence>
<keyword evidence="1" id="KW-0328">Glycosyltransferase</keyword>
<dbReference type="InterPro" id="IPR028098">
    <property type="entry name" value="Glyco_trans_4-like_N"/>
</dbReference>
<dbReference type="AlphaFoldDB" id="A0A2M8PH83"/>
<dbReference type="Pfam" id="PF13579">
    <property type="entry name" value="Glyco_trans_4_4"/>
    <property type="match status" value="1"/>
</dbReference>
<feature type="domain" description="Glycosyltransferase subfamily 4-like N-terminal" evidence="4">
    <location>
        <begin position="26"/>
        <end position="204"/>
    </location>
</feature>
<protein>
    <submittedName>
        <fullName evidence="5">Glycosyltransferase family 1 protein</fullName>
    </submittedName>
</protein>
<organism evidence="5 6">
    <name type="scientific">Candidatus Thermofonsia Clade 1 bacterium</name>
    <dbReference type="NCBI Taxonomy" id="2364210"/>
    <lineage>
        <taxon>Bacteria</taxon>
        <taxon>Bacillati</taxon>
        <taxon>Chloroflexota</taxon>
        <taxon>Candidatus Thermofontia</taxon>
        <taxon>Candidatus Thermofonsia Clade 1</taxon>
    </lineage>
</organism>
<proteinExistence type="predicted"/>